<dbReference type="Proteomes" id="UP001652661">
    <property type="component" value="Chromosome 3R"/>
</dbReference>
<evidence type="ECO:0000256" key="1">
    <source>
        <dbReference type="SAM" id="SignalP"/>
    </source>
</evidence>
<gene>
    <name evidence="3" type="primary">LOC108084324</name>
</gene>
<proteinExistence type="predicted"/>
<name>A0A6P4J508_DROKI</name>
<dbReference type="InterPro" id="IPR000718">
    <property type="entry name" value="Peptidase_M13"/>
</dbReference>
<organism evidence="2 3">
    <name type="scientific">Drosophila kikkawai</name>
    <name type="common">Fruit fly</name>
    <dbReference type="NCBI Taxonomy" id="30033"/>
    <lineage>
        <taxon>Eukaryota</taxon>
        <taxon>Metazoa</taxon>
        <taxon>Ecdysozoa</taxon>
        <taxon>Arthropoda</taxon>
        <taxon>Hexapoda</taxon>
        <taxon>Insecta</taxon>
        <taxon>Pterygota</taxon>
        <taxon>Neoptera</taxon>
        <taxon>Endopterygota</taxon>
        <taxon>Diptera</taxon>
        <taxon>Brachycera</taxon>
        <taxon>Muscomorpha</taxon>
        <taxon>Ephydroidea</taxon>
        <taxon>Drosophilidae</taxon>
        <taxon>Drosophila</taxon>
        <taxon>Sophophora</taxon>
    </lineage>
</organism>
<dbReference type="AlphaFoldDB" id="A0A6P4J508"/>
<keyword evidence="1" id="KW-0732">Signal</keyword>
<dbReference type="GeneID" id="108084324"/>
<dbReference type="SUPFAM" id="SSF55486">
    <property type="entry name" value="Metalloproteases ('zincins'), catalytic domain"/>
    <property type="match status" value="2"/>
</dbReference>
<dbReference type="RefSeq" id="XP_017035975.1">
    <property type="nucleotide sequence ID" value="XM_017180486.3"/>
</dbReference>
<accession>A0A6P4J508</accession>
<evidence type="ECO:0000313" key="2">
    <source>
        <dbReference type="Proteomes" id="UP001652661"/>
    </source>
</evidence>
<dbReference type="PROSITE" id="PS51885">
    <property type="entry name" value="NEPRILYSIN"/>
    <property type="match status" value="1"/>
</dbReference>
<feature type="signal peptide" evidence="1">
    <location>
        <begin position="1"/>
        <end position="25"/>
    </location>
</feature>
<protein>
    <submittedName>
        <fullName evidence="3">Uncharacterized protein</fullName>
    </submittedName>
</protein>
<keyword evidence="2" id="KW-1185">Reference proteome</keyword>
<feature type="chain" id="PRO_5028279334" evidence="1">
    <location>
        <begin position="26"/>
        <end position="394"/>
    </location>
</feature>
<dbReference type="GO" id="GO:0004222">
    <property type="term" value="F:metalloendopeptidase activity"/>
    <property type="evidence" value="ECO:0007669"/>
    <property type="project" value="InterPro"/>
</dbReference>
<sequence>MAGTNLALGASLALVLCVWAGAAQGQVAYIRNLSELRIKELESLAVRLQQTINHEKYACESYFDYVCSSNRTLFSIMGHMPKLSELIQLLTELQNDPEQFQAKQKLIDFFISCNTHHGVEDCYRQTFEYFKPLFGYIITKNQLEPSSHELSDFLYILNNFVLKTKEEFGSHPIYSKLATYKEKFRTPRIYFHSGDLNREYQDLRIYRESYEHNVRNLELHRKRNSTYELGVQRTMLDWSLYLFQSQNKPMSYYYSTFAVHLYMTLYNSTERQRDFTRFREDVECLKLPQFVNVLDEARMLAVIYLKSFRAVWEDYRTWIAIKPQNQEIYDQEDGILHKYHLNNKRIFFTLYAQNFCEFGKDLAEHVFYLGLKQNPDFVNIYSCGFQTENSIRCI</sequence>
<dbReference type="GO" id="GO:0006508">
    <property type="term" value="P:proteolysis"/>
    <property type="evidence" value="ECO:0007669"/>
    <property type="project" value="InterPro"/>
</dbReference>
<evidence type="ECO:0000313" key="3">
    <source>
        <dbReference type="RefSeq" id="XP_017035975.1"/>
    </source>
</evidence>
<dbReference type="OrthoDB" id="7890724at2759"/>
<reference evidence="3" key="1">
    <citation type="submission" date="2025-08" db="UniProtKB">
        <authorList>
            <consortium name="RefSeq"/>
        </authorList>
    </citation>
    <scope>IDENTIFICATION</scope>
    <source>
        <strain evidence="3">14028-0561.14</strain>
        <tissue evidence="3">Whole fly</tissue>
    </source>
</reference>